<dbReference type="PANTHER" id="PTHR43591">
    <property type="entry name" value="METHYLTRANSFERASE"/>
    <property type="match status" value="1"/>
</dbReference>
<reference evidence="2 3" key="1">
    <citation type="submission" date="2019-06" db="EMBL/GenBank/DDBJ databases">
        <title>Sequencing the genomes of 1000 actinobacteria strains.</title>
        <authorList>
            <person name="Klenk H.-P."/>
        </authorList>
    </citation>
    <scope>NUCLEOTIDE SEQUENCE [LARGE SCALE GENOMIC DNA]</scope>
    <source>
        <strain evidence="2 3">DSM 105492</strain>
    </source>
</reference>
<dbReference type="SUPFAM" id="SSF53335">
    <property type="entry name" value="S-adenosyl-L-methionine-dependent methyltransferases"/>
    <property type="match status" value="1"/>
</dbReference>
<dbReference type="EMBL" id="VFPE01000002">
    <property type="protein sequence ID" value="TQM28396.1"/>
    <property type="molecule type" value="Genomic_DNA"/>
</dbReference>
<keyword evidence="3" id="KW-1185">Reference proteome</keyword>
<accession>A0A543F3J4</accession>
<dbReference type="InterPro" id="IPR013216">
    <property type="entry name" value="Methyltransf_11"/>
</dbReference>
<sequence length="257" mass="26322">MGGFGGVSAEGYAAFMGRFSTPLAVEFADLGLDGVPAAARVLDVGSGPGMLTLELARRRGAESLAAVDPEPVFVAATAQACHGVDARVATAEDLPFADAAFGAALAQLVVHFMTDPVRGVAEMARVTTSGGRVGACVWDHGGGSGPLSAFWRVATVLDPDVRTESALNGASEGQLVDIFERAGLHDVTQSVVECTVSFRDFDDWWTPFLGGVGPAGRYVATLDAAAVARLEGALRDDIGDGPFAITARAWAAVGLAG</sequence>
<name>A0A543F3J4_9MICO</name>
<feature type="domain" description="Methyltransferase type 11" evidence="1">
    <location>
        <begin position="42"/>
        <end position="133"/>
    </location>
</feature>
<dbReference type="GO" id="GO:0008757">
    <property type="term" value="F:S-adenosylmethionine-dependent methyltransferase activity"/>
    <property type="evidence" value="ECO:0007669"/>
    <property type="project" value="InterPro"/>
</dbReference>
<dbReference type="Pfam" id="PF08241">
    <property type="entry name" value="Methyltransf_11"/>
    <property type="match status" value="1"/>
</dbReference>
<gene>
    <name evidence="2" type="ORF">FB391_2462</name>
</gene>
<evidence type="ECO:0000313" key="2">
    <source>
        <dbReference type="EMBL" id="TQM28396.1"/>
    </source>
</evidence>
<dbReference type="Gene3D" id="3.40.50.150">
    <property type="entry name" value="Vaccinia Virus protein VP39"/>
    <property type="match status" value="1"/>
</dbReference>
<dbReference type="AlphaFoldDB" id="A0A543F3J4"/>
<dbReference type="RefSeq" id="WP_246093475.1">
    <property type="nucleotide sequence ID" value="NZ_BAABLH010000005.1"/>
</dbReference>
<proteinExistence type="predicted"/>
<protein>
    <submittedName>
        <fullName evidence="2">Methyltransferase family protein</fullName>
    </submittedName>
</protein>
<organism evidence="2 3">
    <name type="scientific">Microbacterium kyungheense</name>
    <dbReference type="NCBI Taxonomy" id="1263636"/>
    <lineage>
        <taxon>Bacteria</taxon>
        <taxon>Bacillati</taxon>
        <taxon>Actinomycetota</taxon>
        <taxon>Actinomycetes</taxon>
        <taxon>Micrococcales</taxon>
        <taxon>Microbacteriaceae</taxon>
        <taxon>Microbacterium</taxon>
    </lineage>
</organism>
<keyword evidence="2" id="KW-0489">Methyltransferase</keyword>
<evidence type="ECO:0000313" key="3">
    <source>
        <dbReference type="Proteomes" id="UP000320235"/>
    </source>
</evidence>
<dbReference type="Proteomes" id="UP000320235">
    <property type="component" value="Unassembled WGS sequence"/>
</dbReference>
<dbReference type="PANTHER" id="PTHR43591:SF24">
    <property type="entry name" value="2-METHOXY-6-POLYPRENYL-1,4-BENZOQUINOL METHYLASE, MITOCHONDRIAL"/>
    <property type="match status" value="1"/>
</dbReference>
<dbReference type="GO" id="GO:0032259">
    <property type="term" value="P:methylation"/>
    <property type="evidence" value="ECO:0007669"/>
    <property type="project" value="UniProtKB-KW"/>
</dbReference>
<keyword evidence="2" id="KW-0808">Transferase</keyword>
<comment type="caution">
    <text evidence="2">The sequence shown here is derived from an EMBL/GenBank/DDBJ whole genome shotgun (WGS) entry which is preliminary data.</text>
</comment>
<dbReference type="InterPro" id="IPR029063">
    <property type="entry name" value="SAM-dependent_MTases_sf"/>
</dbReference>
<evidence type="ECO:0000259" key="1">
    <source>
        <dbReference type="Pfam" id="PF08241"/>
    </source>
</evidence>
<dbReference type="CDD" id="cd02440">
    <property type="entry name" value="AdoMet_MTases"/>
    <property type="match status" value="1"/>
</dbReference>